<feature type="domain" description="ABC transmembrane type-1" evidence="8">
    <location>
        <begin position="73"/>
        <end position="281"/>
    </location>
</feature>
<dbReference type="GO" id="GO:0005886">
    <property type="term" value="C:plasma membrane"/>
    <property type="evidence" value="ECO:0007669"/>
    <property type="project" value="UniProtKB-SubCell"/>
</dbReference>
<dbReference type="PANTHER" id="PTHR30193:SF37">
    <property type="entry name" value="INNER MEMBRANE ABC TRANSPORTER PERMEASE PROTEIN YCJO"/>
    <property type="match status" value="1"/>
</dbReference>
<evidence type="ECO:0000256" key="2">
    <source>
        <dbReference type="ARBA" id="ARBA00022448"/>
    </source>
</evidence>
<evidence type="ECO:0000259" key="8">
    <source>
        <dbReference type="PROSITE" id="PS50928"/>
    </source>
</evidence>
<dbReference type="PROSITE" id="PS50928">
    <property type="entry name" value="ABC_TM1"/>
    <property type="match status" value="1"/>
</dbReference>
<keyword evidence="10" id="KW-1185">Reference proteome</keyword>
<dbReference type="EMBL" id="CABHNA010000054">
    <property type="protein sequence ID" value="VUX09858.1"/>
    <property type="molecule type" value="Genomic_DNA"/>
</dbReference>
<dbReference type="Gene3D" id="1.10.3720.10">
    <property type="entry name" value="MetI-like"/>
    <property type="match status" value="1"/>
</dbReference>
<dbReference type="AlphaFoldDB" id="A0A564TRJ4"/>
<feature type="transmembrane region" description="Helical" evidence="7">
    <location>
        <begin position="79"/>
        <end position="98"/>
    </location>
</feature>
<dbReference type="GO" id="GO:0055085">
    <property type="term" value="P:transmembrane transport"/>
    <property type="evidence" value="ECO:0007669"/>
    <property type="project" value="InterPro"/>
</dbReference>
<evidence type="ECO:0000256" key="4">
    <source>
        <dbReference type="ARBA" id="ARBA00022692"/>
    </source>
</evidence>
<keyword evidence="5 7" id="KW-1133">Transmembrane helix</keyword>
<protein>
    <submittedName>
        <fullName evidence="9">L-arabinose transport system permease protein AraP</fullName>
    </submittedName>
</protein>
<dbReference type="InterPro" id="IPR035906">
    <property type="entry name" value="MetI-like_sf"/>
</dbReference>
<dbReference type="Proteomes" id="UP000363661">
    <property type="component" value="Unassembled WGS sequence"/>
</dbReference>
<feature type="transmembrane region" description="Helical" evidence="7">
    <location>
        <begin position="110"/>
        <end position="130"/>
    </location>
</feature>
<sequence length="290" mass="32966">MSKKKRKEKRMKKAGAWKGFFFILPSLCGLILFYLLPHLDVIKRSLSSPVTGEFTGLDNYWSVFGNKAFQLAVKNTVRFIITCVPILVISSLLVAVILQKIVKGNLLKIGFLFPMAIPVASVVLLWKGVFDPQGFLNSFLNLFGISGNDWMNTQSAFWVLVFSYVWKNMGYCMILWLASLAAIPKEMYEAAKIDGSGEMECFLYITLPNLLSSFFTITVISLINSFKVYREAYLVAGDYPDQSIYMMQHLFNNWFRDLSLDKLAVGAVINTAIFVVLIWGFWKGWGQMDE</sequence>
<dbReference type="Pfam" id="PF00528">
    <property type="entry name" value="BPD_transp_1"/>
    <property type="match status" value="1"/>
</dbReference>
<dbReference type="RefSeq" id="WP_144367093.1">
    <property type="nucleotide sequence ID" value="NZ_CABHNA010000054.1"/>
</dbReference>
<keyword evidence="6 7" id="KW-0472">Membrane</keyword>
<feature type="transmembrane region" description="Helical" evidence="7">
    <location>
        <begin position="20"/>
        <end position="39"/>
    </location>
</feature>
<evidence type="ECO:0000256" key="5">
    <source>
        <dbReference type="ARBA" id="ARBA00022989"/>
    </source>
</evidence>
<reference evidence="9 10" key="1">
    <citation type="submission" date="2019-07" db="EMBL/GenBank/DDBJ databases">
        <authorList>
            <person name="Hibberd C M."/>
            <person name="Gehrig L. J."/>
            <person name="Chang H.-W."/>
            <person name="Venkatesh S."/>
        </authorList>
    </citation>
    <scope>NUCLEOTIDE SEQUENCE [LARGE SCALE GENOMIC DNA]</scope>
    <source>
        <strain evidence="9">Ruminococcus_torques_SSTS_Bg7063</strain>
    </source>
</reference>
<dbReference type="CDD" id="cd06261">
    <property type="entry name" value="TM_PBP2"/>
    <property type="match status" value="1"/>
</dbReference>
<keyword evidence="4 7" id="KW-0812">Transmembrane</keyword>
<keyword evidence="2 7" id="KW-0813">Transport</keyword>
<evidence type="ECO:0000256" key="3">
    <source>
        <dbReference type="ARBA" id="ARBA00022475"/>
    </source>
</evidence>
<name>A0A564TRJ4_9FIRM</name>
<keyword evidence="3" id="KW-1003">Cell membrane</keyword>
<dbReference type="InterPro" id="IPR000515">
    <property type="entry name" value="MetI-like"/>
</dbReference>
<dbReference type="PANTHER" id="PTHR30193">
    <property type="entry name" value="ABC TRANSPORTER PERMEASE PROTEIN"/>
    <property type="match status" value="1"/>
</dbReference>
<evidence type="ECO:0000256" key="7">
    <source>
        <dbReference type="RuleBase" id="RU363032"/>
    </source>
</evidence>
<feature type="transmembrane region" description="Helical" evidence="7">
    <location>
        <begin position="263"/>
        <end position="282"/>
    </location>
</feature>
<dbReference type="SUPFAM" id="SSF161098">
    <property type="entry name" value="MetI-like"/>
    <property type="match status" value="1"/>
</dbReference>
<organism evidence="9 10">
    <name type="scientific">[Ruminococcus] torques</name>
    <dbReference type="NCBI Taxonomy" id="33039"/>
    <lineage>
        <taxon>Bacteria</taxon>
        <taxon>Bacillati</taxon>
        <taxon>Bacillota</taxon>
        <taxon>Clostridia</taxon>
        <taxon>Lachnospirales</taxon>
        <taxon>Lachnospiraceae</taxon>
        <taxon>Mediterraneibacter</taxon>
    </lineage>
</organism>
<evidence type="ECO:0000256" key="6">
    <source>
        <dbReference type="ARBA" id="ARBA00023136"/>
    </source>
</evidence>
<feature type="transmembrane region" description="Helical" evidence="7">
    <location>
        <begin position="156"/>
        <end position="180"/>
    </location>
</feature>
<comment type="subcellular location">
    <subcellularLocation>
        <location evidence="1 7">Cell membrane</location>
        <topology evidence="1 7">Multi-pass membrane protein</topology>
    </subcellularLocation>
</comment>
<proteinExistence type="inferred from homology"/>
<gene>
    <name evidence="9" type="primary">araP_3</name>
    <name evidence="9" type="ORF">RTSSTS7063_01582</name>
</gene>
<dbReference type="InterPro" id="IPR051393">
    <property type="entry name" value="ABC_transporter_permease"/>
</dbReference>
<feature type="transmembrane region" description="Helical" evidence="7">
    <location>
        <begin position="201"/>
        <end position="223"/>
    </location>
</feature>
<evidence type="ECO:0000313" key="9">
    <source>
        <dbReference type="EMBL" id="VUX09858.1"/>
    </source>
</evidence>
<accession>A0A564TRJ4</accession>
<evidence type="ECO:0000313" key="10">
    <source>
        <dbReference type="Proteomes" id="UP000363661"/>
    </source>
</evidence>
<evidence type="ECO:0000256" key="1">
    <source>
        <dbReference type="ARBA" id="ARBA00004651"/>
    </source>
</evidence>
<comment type="similarity">
    <text evidence="7">Belongs to the binding-protein-dependent transport system permease family.</text>
</comment>